<dbReference type="AlphaFoldDB" id="A0A0R1QNI6"/>
<accession>A0A0R1QNI6</accession>
<comment type="caution">
    <text evidence="1">The sequence shown here is derived from an EMBL/GenBank/DDBJ whole genome shotgun (WGS) entry which is preliminary data.</text>
</comment>
<organism evidence="1 2">
    <name type="scientific">Lacticaseibacillus manihotivorans DSM 13343 = JCM 12514</name>
    <dbReference type="NCBI Taxonomy" id="1423769"/>
    <lineage>
        <taxon>Bacteria</taxon>
        <taxon>Bacillati</taxon>
        <taxon>Bacillota</taxon>
        <taxon>Bacilli</taxon>
        <taxon>Lactobacillales</taxon>
        <taxon>Lactobacillaceae</taxon>
        <taxon>Lacticaseibacillus</taxon>
    </lineage>
</organism>
<evidence type="ECO:0000313" key="2">
    <source>
        <dbReference type="Proteomes" id="UP000051790"/>
    </source>
</evidence>
<evidence type="ECO:0000313" key="1">
    <source>
        <dbReference type="EMBL" id="KRL46310.1"/>
    </source>
</evidence>
<sequence length="142" mass="16068">MSASGFDSGFYWATLLDIDIVLGNFIDGRLAGLIAFRHVPENLGNFVDLLEVAKPFRHRQVAKKLLAMVMLDSFQTPDFDGFMQLRPKQNGIQYFYLNLADLHMTLRSSLIPTPVIATSDVIYLLEEKYYDPSSRSSTMSLP</sequence>
<protein>
    <submittedName>
        <fullName evidence="1">Uncharacterized protein</fullName>
    </submittedName>
</protein>
<dbReference type="OrthoDB" id="2313556at2"/>
<dbReference type="RefSeq" id="WP_056963134.1">
    <property type="nucleotide sequence ID" value="NZ_AZEU01000108.1"/>
</dbReference>
<dbReference type="EMBL" id="AZEU01000108">
    <property type="protein sequence ID" value="KRL46310.1"/>
    <property type="molecule type" value="Genomic_DNA"/>
</dbReference>
<reference evidence="1 2" key="1">
    <citation type="journal article" date="2015" name="Genome Announc.">
        <title>Expanding the biotechnology potential of lactobacilli through comparative genomics of 213 strains and associated genera.</title>
        <authorList>
            <person name="Sun Z."/>
            <person name="Harris H.M."/>
            <person name="McCann A."/>
            <person name="Guo C."/>
            <person name="Argimon S."/>
            <person name="Zhang W."/>
            <person name="Yang X."/>
            <person name="Jeffery I.B."/>
            <person name="Cooney J.C."/>
            <person name="Kagawa T.F."/>
            <person name="Liu W."/>
            <person name="Song Y."/>
            <person name="Salvetti E."/>
            <person name="Wrobel A."/>
            <person name="Rasinkangas P."/>
            <person name="Parkhill J."/>
            <person name="Rea M.C."/>
            <person name="O'Sullivan O."/>
            <person name="Ritari J."/>
            <person name="Douillard F.P."/>
            <person name="Paul Ross R."/>
            <person name="Yang R."/>
            <person name="Briner A.E."/>
            <person name="Felis G.E."/>
            <person name="de Vos W.M."/>
            <person name="Barrangou R."/>
            <person name="Klaenhammer T.R."/>
            <person name="Caufield P.W."/>
            <person name="Cui Y."/>
            <person name="Zhang H."/>
            <person name="O'Toole P.W."/>
        </authorList>
    </citation>
    <scope>NUCLEOTIDE SEQUENCE [LARGE SCALE GENOMIC DNA]</scope>
    <source>
        <strain evidence="1 2">DSM 13343</strain>
    </source>
</reference>
<gene>
    <name evidence="1" type="ORF">FD01_GL000452</name>
</gene>
<proteinExistence type="predicted"/>
<dbReference type="SUPFAM" id="SSF55729">
    <property type="entry name" value="Acyl-CoA N-acyltransferases (Nat)"/>
    <property type="match status" value="1"/>
</dbReference>
<dbReference type="Proteomes" id="UP000051790">
    <property type="component" value="Unassembled WGS sequence"/>
</dbReference>
<dbReference type="InterPro" id="IPR016181">
    <property type="entry name" value="Acyl_CoA_acyltransferase"/>
</dbReference>
<keyword evidence="2" id="KW-1185">Reference proteome</keyword>
<name>A0A0R1QNI6_9LACO</name>
<dbReference type="PATRIC" id="fig|1423769.4.peg.483"/>